<protein>
    <submittedName>
        <fullName evidence="5">Gluconolactonase</fullName>
    </submittedName>
</protein>
<dbReference type="RefSeq" id="WP_015180168.1">
    <property type="nucleotide sequence ID" value="NC_019738.1"/>
</dbReference>
<feature type="domain" description="SMP-30/Gluconolactonase/LRE-like region" evidence="4">
    <location>
        <begin position="81"/>
        <end position="323"/>
    </location>
</feature>
<keyword evidence="2" id="KW-0378">Hydrolase</keyword>
<feature type="chain" id="PRO_5003937393" evidence="3">
    <location>
        <begin position="22"/>
        <end position="344"/>
    </location>
</feature>
<dbReference type="InterPro" id="IPR051262">
    <property type="entry name" value="SMP-30/CGR1_Lactonase"/>
</dbReference>
<dbReference type="InterPro" id="IPR013658">
    <property type="entry name" value="SGL"/>
</dbReference>
<accession>K9W8A5</accession>
<keyword evidence="3" id="KW-0732">Signal</keyword>
<dbReference type="SUPFAM" id="SSF63829">
    <property type="entry name" value="Calcium-dependent phosphotriesterase"/>
    <property type="match status" value="1"/>
</dbReference>
<dbReference type="AlphaFoldDB" id="K9W8A5"/>
<keyword evidence="6" id="KW-1185">Reference proteome</keyword>
<dbReference type="HOGENOM" id="CLU_036110_0_0_3"/>
<dbReference type="InterPro" id="IPR011042">
    <property type="entry name" value="6-blade_b-propeller_TolB-like"/>
</dbReference>
<sequence length="344" mass="37872">MKNIILRVTLYSLLFTVLGTAPSNSVTEARNDLGFRCSKSRSQSGLTSAQLRNMSNKNSLQVILDDNAQVEKVAGGFQFIEGPLWHPKGFLLFSDIPANTIYQWTANKKPEIFRRPSGNTNGNTLDREGRLLSAEHSNRRVSRTENDGTVVTLASQFEGKRLNSPNDLVVKSDGSIYFTDPPYGIQSEQEELGFYGVYRLAPDGKVTLLVKDFVRPNGIAFSPDETKLYVNDSQEGHIRVFDVKSDGTLENGQLFAELKDPNKQGVPDGMKVDLEGNVYSTGPGGIWVFSPSGNLLGTIEVPEVAANIAWGDEDYKTLYITASNSLYRIRLKIPGVQPGRKGSS</sequence>
<evidence type="ECO:0000313" key="5">
    <source>
        <dbReference type="EMBL" id="AFZ16004.1"/>
    </source>
</evidence>
<dbReference type="Pfam" id="PF08450">
    <property type="entry name" value="SGL"/>
    <property type="match status" value="1"/>
</dbReference>
<dbReference type="Proteomes" id="UP000010471">
    <property type="component" value="Chromosome"/>
</dbReference>
<evidence type="ECO:0000256" key="1">
    <source>
        <dbReference type="ARBA" id="ARBA00008853"/>
    </source>
</evidence>
<dbReference type="KEGG" id="mic:Mic7113_0062"/>
<dbReference type="STRING" id="1173027.Mic7113_0062"/>
<comment type="similarity">
    <text evidence="1">Belongs to the SMP-30/CGR1 family.</text>
</comment>
<evidence type="ECO:0000259" key="4">
    <source>
        <dbReference type="Pfam" id="PF08450"/>
    </source>
</evidence>
<evidence type="ECO:0000256" key="2">
    <source>
        <dbReference type="ARBA" id="ARBA00022801"/>
    </source>
</evidence>
<dbReference type="PANTHER" id="PTHR47572:SF4">
    <property type="entry name" value="LACTONASE DRP35"/>
    <property type="match status" value="1"/>
</dbReference>
<proteinExistence type="inferred from homology"/>
<dbReference type="OrthoDB" id="2633250at2"/>
<organism evidence="5 6">
    <name type="scientific">Allocoleopsis franciscana PCC 7113</name>
    <dbReference type="NCBI Taxonomy" id="1173027"/>
    <lineage>
        <taxon>Bacteria</taxon>
        <taxon>Bacillati</taxon>
        <taxon>Cyanobacteriota</taxon>
        <taxon>Cyanophyceae</taxon>
        <taxon>Coleofasciculales</taxon>
        <taxon>Coleofasciculaceae</taxon>
        <taxon>Allocoleopsis</taxon>
        <taxon>Allocoleopsis franciscana</taxon>
    </lineage>
</organism>
<dbReference type="Gene3D" id="2.120.10.30">
    <property type="entry name" value="TolB, C-terminal domain"/>
    <property type="match status" value="1"/>
</dbReference>
<gene>
    <name evidence="5" type="ORF">Mic7113_0062</name>
</gene>
<dbReference type="PANTHER" id="PTHR47572">
    <property type="entry name" value="LIPOPROTEIN-RELATED"/>
    <property type="match status" value="1"/>
</dbReference>
<name>K9W8A5_9CYAN</name>
<dbReference type="PATRIC" id="fig|1173027.3.peg.67"/>
<dbReference type="GO" id="GO:0016787">
    <property type="term" value="F:hydrolase activity"/>
    <property type="evidence" value="ECO:0007669"/>
    <property type="project" value="UniProtKB-KW"/>
</dbReference>
<reference evidence="5 6" key="1">
    <citation type="submission" date="2012-06" db="EMBL/GenBank/DDBJ databases">
        <title>Finished chromosome of genome of Microcoleus sp. PCC 7113.</title>
        <authorList>
            <consortium name="US DOE Joint Genome Institute"/>
            <person name="Gugger M."/>
            <person name="Coursin T."/>
            <person name="Rippka R."/>
            <person name="Tandeau De Marsac N."/>
            <person name="Huntemann M."/>
            <person name="Wei C.-L."/>
            <person name="Han J."/>
            <person name="Detter J.C."/>
            <person name="Han C."/>
            <person name="Tapia R."/>
            <person name="Chen A."/>
            <person name="Kyrpides N."/>
            <person name="Mavromatis K."/>
            <person name="Markowitz V."/>
            <person name="Szeto E."/>
            <person name="Ivanova N."/>
            <person name="Pagani I."/>
            <person name="Pati A."/>
            <person name="Goodwin L."/>
            <person name="Nordberg H.P."/>
            <person name="Cantor M.N."/>
            <person name="Hua S.X."/>
            <person name="Woyke T."/>
            <person name="Kerfeld C.A."/>
        </authorList>
    </citation>
    <scope>NUCLEOTIDE SEQUENCE [LARGE SCALE GENOMIC DNA]</scope>
    <source>
        <strain evidence="5 6">PCC 7113</strain>
    </source>
</reference>
<dbReference type="eggNOG" id="COG3386">
    <property type="taxonomic scope" value="Bacteria"/>
</dbReference>
<evidence type="ECO:0000256" key="3">
    <source>
        <dbReference type="SAM" id="SignalP"/>
    </source>
</evidence>
<dbReference type="EMBL" id="CP003630">
    <property type="protein sequence ID" value="AFZ16004.1"/>
    <property type="molecule type" value="Genomic_DNA"/>
</dbReference>
<evidence type="ECO:0000313" key="6">
    <source>
        <dbReference type="Proteomes" id="UP000010471"/>
    </source>
</evidence>
<feature type="signal peptide" evidence="3">
    <location>
        <begin position="1"/>
        <end position="21"/>
    </location>
</feature>